<accession>A0A097EPY5</accession>
<evidence type="ECO:0000313" key="3">
    <source>
        <dbReference type="Proteomes" id="UP000029672"/>
    </source>
</evidence>
<keyword evidence="1" id="KW-0479">Metal-binding</keyword>
<feature type="binding site" evidence="1">
    <location>
        <position position="196"/>
    </location>
    <ligand>
        <name>a divalent metal cation</name>
        <dbReference type="ChEBI" id="CHEBI:60240"/>
        <label>1</label>
    </ligand>
</feature>
<protein>
    <submittedName>
        <fullName evidence="2">DNAase</fullName>
    </submittedName>
</protein>
<dbReference type="InterPro" id="IPR001130">
    <property type="entry name" value="TatD-like"/>
</dbReference>
<gene>
    <name evidence="2" type="ORF">LO80_06410</name>
</gene>
<keyword evidence="3" id="KW-1185">Reference proteome</keyword>
<organism evidence="2 3">
    <name type="scientific">Candidatus Francisella endociliophora</name>
    <dbReference type="NCBI Taxonomy" id="653937"/>
    <lineage>
        <taxon>Bacteria</taxon>
        <taxon>Pseudomonadati</taxon>
        <taxon>Pseudomonadota</taxon>
        <taxon>Gammaproteobacteria</taxon>
        <taxon>Thiotrichales</taxon>
        <taxon>Francisellaceae</taxon>
        <taxon>Francisella</taxon>
    </lineage>
</organism>
<feature type="binding site" evidence="1">
    <location>
        <position position="125"/>
    </location>
    <ligand>
        <name>a divalent metal cation</name>
        <dbReference type="ChEBI" id="CHEBI:60240"/>
        <label>2</label>
    </ligand>
</feature>
<evidence type="ECO:0000256" key="1">
    <source>
        <dbReference type="PIRSR" id="PIRSR005902-1"/>
    </source>
</evidence>
<dbReference type="OrthoDB" id="9810005at2"/>
<dbReference type="Pfam" id="PF01026">
    <property type="entry name" value="TatD_DNase"/>
    <property type="match status" value="1"/>
</dbReference>
<name>A0A097EPY5_9GAMM</name>
<evidence type="ECO:0000313" key="2">
    <source>
        <dbReference type="EMBL" id="AIT09630.1"/>
    </source>
</evidence>
<proteinExistence type="predicted"/>
<dbReference type="eggNOG" id="COG0084">
    <property type="taxonomic scope" value="Bacteria"/>
</dbReference>
<dbReference type="RefSeq" id="WP_040009689.1">
    <property type="nucleotide sequence ID" value="NZ_CP009574.1"/>
</dbReference>
<feature type="binding site" evidence="1">
    <location>
        <position position="6"/>
    </location>
    <ligand>
        <name>a divalent metal cation</name>
        <dbReference type="ChEBI" id="CHEBI:60240"/>
        <label>1</label>
    </ligand>
</feature>
<dbReference type="PANTHER" id="PTHR46124">
    <property type="entry name" value="D-AMINOACYL-TRNA DEACYLASE"/>
    <property type="match status" value="1"/>
</dbReference>
<feature type="binding site" evidence="1">
    <location>
        <position position="87"/>
    </location>
    <ligand>
        <name>a divalent metal cation</name>
        <dbReference type="ChEBI" id="CHEBI:60240"/>
        <label>1</label>
    </ligand>
</feature>
<sequence>MLLDAHVHTDKYSLENFEKVANECLDNNIQLMSVSMCIPSYLKIKELNKKYSFVIPSFGIHPWNAKSYSKKLSNLDSYLKESKYIGEIGLDKKFLKYADPYKDQLAVFEYIVSHECTKGKLLNLHTSGAEVDVVRILNKYSQNKFIVHWYAGDLDIIDKYLDLGGYFSIGVEVLFSNHIKNITAQIPLDKILIETDNPSAYSWLLGKEANTGMPSLLYKVVDEIRKIKKVPKNIFLEQLEKNQRLILM</sequence>
<dbReference type="SUPFAM" id="SSF51556">
    <property type="entry name" value="Metallo-dependent hydrolases"/>
    <property type="match status" value="1"/>
</dbReference>
<feature type="binding site" evidence="1">
    <location>
        <position position="8"/>
    </location>
    <ligand>
        <name>a divalent metal cation</name>
        <dbReference type="ChEBI" id="CHEBI:60240"/>
        <label>1</label>
    </ligand>
</feature>
<dbReference type="GO" id="GO:0046872">
    <property type="term" value="F:metal ion binding"/>
    <property type="evidence" value="ECO:0007669"/>
    <property type="project" value="UniProtKB-KW"/>
</dbReference>
<dbReference type="HOGENOM" id="CLU_031506_5_0_6"/>
<dbReference type="STRING" id="1547445.LO80_06410"/>
<dbReference type="AlphaFoldDB" id="A0A097EPY5"/>
<dbReference type="CDD" id="cd01310">
    <property type="entry name" value="TatD_DNAse"/>
    <property type="match status" value="1"/>
</dbReference>
<dbReference type="PIRSF" id="PIRSF005902">
    <property type="entry name" value="DNase_TatD"/>
    <property type="match status" value="1"/>
</dbReference>
<dbReference type="PANTHER" id="PTHR46124:SF2">
    <property type="entry name" value="D-AMINOACYL-TRNA DEACYLASE"/>
    <property type="match status" value="1"/>
</dbReference>
<dbReference type="InterPro" id="IPR032466">
    <property type="entry name" value="Metal_Hydrolase"/>
</dbReference>
<dbReference type="KEGG" id="frf:LO80_06410"/>
<dbReference type="GO" id="GO:0016788">
    <property type="term" value="F:hydrolase activity, acting on ester bonds"/>
    <property type="evidence" value="ECO:0007669"/>
    <property type="project" value="InterPro"/>
</dbReference>
<dbReference type="Proteomes" id="UP000029672">
    <property type="component" value="Chromosome"/>
</dbReference>
<reference evidence="2 3" key="1">
    <citation type="submission" date="2014-10" db="EMBL/GenBank/DDBJ databases">
        <title>Whole genome sequence of Francisella endociliophora strain FSC1006, isolated from a laboratory culture of the marine ciliate Euplotes raikovi.</title>
        <authorList>
            <person name="Granberg M."/>
            <person name="Backman S."/>
            <person name="Lundmark E."/>
            <person name="Nilsson E."/>
            <person name="Karlsson E."/>
            <person name="Thelaus J."/>
            <person name="Ohrman C."/>
            <person name="Larkeryd A."/>
            <person name="Stenberg P."/>
        </authorList>
    </citation>
    <scope>NUCLEOTIDE SEQUENCE [LARGE SCALE GENOMIC DNA]</scope>
    <source>
        <strain evidence="2 3">FSC1006</strain>
    </source>
</reference>
<dbReference type="EMBL" id="CP009574">
    <property type="protein sequence ID" value="AIT09630.1"/>
    <property type="molecule type" value="Genomic_DNA"/>
</dbReference>
<feature type="binding site" evidence="1">
    <location>
        <position position="148"/>
    </location>
    <ligand>
        <name>a divalent metal cation</name>
        <dbReference type="ChEBI" id="CHEBI:60240"/>
        <label>2</label>
    </ligand>
</feature>
<dbReference type="Gene3D" id="3.20.20.140">
    <property type="entry name" value="Metal-dependent hydrolases"/>
    <property type="match status" value="1"/>
</dbReference>